<feature type="domain" description="FAD-binding" evidence="5">
    <location>
        <begin position="37"/>
        <end position="379"/>
    </location>
</feature>
<dbReference type="SUPFAM" id="SSF51905">
    <property type="entry name" value="FAD/NAD(P)-binding domain"/>
    <property type="match status" value="1"/>
</dbReference>
<gene>
    <name evidence="6" type="ORF">D7294_28600</name>
</gene>
<protein>
    <submittedName>
        <fullName evidence="6">Monooxygenase</fullName>
    </submittedName>
</protein>
<evidence type="ECO:0000256" key="4">
    <source>
        <dbReference type="SAM" id="MobiDB-lite"/>
    </source>
</evidence>
<keyword evidence="3" id="KW-0274">FAD</keyword>
<evidence type="ECO:0000259" key="5">
    <source>
        <dbReference type="Pfam" id="PF01494"/>
    </source>
</evidence>
<accession>A0A3A9YLJ5</accession>
<dbReference type="InterPro" id="IPR002938">
    <property type="entry name" value="FAD-bd"/>
</dbReference>
<keyword evidence="6" id="KW-0503">Monooxygenase</keyword>
<dbReference type="Pfam" id="PF01494">
    <property type="entry name" value="FAD_binding_3"/>
    <property type="match status" value="1"/>
</dbReference>
<dbReference type="PANTHER" id="PTHR43004">
    <property type="entry name" value="TRK SYSTEM POTASSIUM UPTAKE PROTEIN"/>
    <property type="match status" value="1"/>
</dbReference>
<dbReference type="GO" id="GO:0016709">
    <property type="term" value="F:oxidoreductase activity, acting on paired donors, with incorporation or reduction of molecular oxygen, NAD(P)H as one donor, and incorporation of one atom of oxygen"/>
    <property type="evidence" value="ECO:0007669"/>
    <property type="project" value="UniProtKB-ARBA"/>
</dbReference>
<dbReference type="RefSeq" id="WP_120684707.1">
    <property type="nucleotide sequence ID" value="NZ_RBAL01000027.1"/>
</dbReference>
<dbReference type="AlphaFoldDB" id="A0A3A9YLJ5"/>
<proteinExistence type="predicted"/>
<dbReference type="OrthoDB" id="8670884at2"/>
<organism evidence="6 7">
    <name type="scientific">Streptomyces hoynatensis</name>
    <dbReference type="NCBI Taxonomy" id="1141874"/>
    <lineage>
        <taxon>Bacteria</taxon>
        <taxon>Bacillati</taxon>
        <taxon>Actinomycetota</taxon>
        <taxon>Actinomycetes</taxon>
        <taxon>Kitasatosporales</taxon>
        <taxon>Streptomycetaceae</taxon>
        <taxon>Streptomyces</taxon>
    </lineage>
</organism>
<keyword evidence="2" id="KW-0285">Flavoprotein</keyword>
<keyword evidence="7" id="KW-1185">Reference proteome</keyword>
<dbReference type="Pfam" id="PF21274">
    <property type="entry name" value="Rng_hyd_C"/>
    <property type="match status" value="1"/>
</dbReference>
<keyword evidence="6" id="KW-0560">Oxidoreductase</keyword>
<evidence type="ECO:0000256" key="1">
    <source>
        <dbReference type="ARBA" id="ARBA00001974"/>
    </source>
</evidence>
<comment type="cofactor">
    <cofactor evidence="1">
        <name>FAD</name>
        <dbReference type="ChEBI" id="CHEBI:57692"/>
    </cofactor>
</comment>
<reference evidence="6 7" key="1">
    <citation type="journal article" date="2014" name="Int. J. Syst. Evol. Microbiol.">
        <title>Streptomyces hoynatensis sp. nov., isolated from deep marine sediment.</title>
        <authorList>
            <person name="Veyisoglu A."/>
            <person name="Sahin N."/>
        </authorList>
    </citation>
    <scope>NUCLEOTIDE SEQUENCE [LARGE SCALE GENOMIC DNA]</scope>
    <source>
        <strain evidence="6 7">KCTC 29097</strain>
    </source>
</reference>
<feature type="region of interest" description="Disordered" evidence="4">
    <location>
        <begin position="511"/>
        <end position="549"/>
    </location>
</feature>
<dbReference type="Proteomes" id="UP000272474">
    <property type="component" value="Unassembled WGS sequence"/>
</dbReference>
<comment type="caution">
    <text evidence="6">The sequence shown here is derived from an EMBL/GenBank/DDBJ whole genome shotgun (WGS) entry which is preliminary data.</text>
</comment>
<dbReference type="GO" id="GO:0071949">
    <property type="term" value="F:FAD binding"/>
    <property type="evidence" value="ECO:0007669"/>
    <property type="project" value="InterPro"/>
</dbReference>
<evidence type="ECO:0000256" key="2">
    <source>
        <dbReference type="ARBA" id="ARBA00022630"/>
    </source>
</evidence>
<dbReference type="PRINTS" id="PR00420">
    <property type="entry name" value="RNGMNOXGNASE"/>
</dbReference>
<dbReference type="EMBL" id="RBAL01000027">
    <property type="protein sequence ID" value="RKN37182.1"/>
    <property type="molecule type" value="Genomic_DNA"/>
</dbReference>
<evidence type="ECO:0000313" key="7">
    <source>
        <dbReference type="Proteomes" id="UP000272474"/>
    </source>
</evidence>
<name>A0A3A9YLJ5_9ACTN</name>
<sequence>MLPGYFCTWYTCSPSAVFRRERGVDQQNARAAQGTQAEVIVVGAGPTGLTLACELALAGVDTVVLERLPRRMDRIKGGTLQPRTAELLELRGLLEPLARRALPREPVGGHFGMLPVPLDCTPFGTRHPHPLSVPQGIVEEVLEERARTLGARILRGHPVTGVRQDADGATAHAEPHGPVRGRYLVACDGGRSAVRKALGLPFPGRDGTYLAVLADVRLASVSATVPRQAGHISGLTRSAGGYWAMLLPAGGDRYRLTFGQAHAAGGPAGDRDAPVTEAEIAAALRAVYGQQTVLAAVENASRFSDATRQLTRYREGRVLFAGDAAHIHPPLGGQGLNLGVQDAFNLGWKLAATLRGRAPRGLLDTYHAERHPVAAAVLHHTAAQRVLAAPEPDGDVAALRDLLGDLLRLPEANRHLAGLMSGLSLRYDLPGRHPLTGGRVPDPELRTSRGPARLSSLLTGGRAALLDLCGRLDPGPALPAHTDLIRAAPHPAIPATALLLRPDGYVAWATDDPAPRLPRALRPADAPGGARGPGGPGARPVREPAPGGA</sequence>
<dbReference type="PANTHER" id="PTHR43004:SF19">
    <property type="entry name" value="BINDING MONOOXYGENASE, PUTATIVE (JCVI)-RELATED"/>
    <property type="match status" value="1"/>
</dbReference>
<dbReference type="InterPro" id="IPR050641">
    <property type="entry name" value="RIFMO-like"/>
</dbReference>
<dbReference type="InterPro" id="IPR036188">
    <property type="entry name" value="FAD/NAD-bd_sf"/>
</dbReference>
<feature type="compositionally biased region" description="Low complexity" evidence="4">
    <location>
        <begin position="517"/>
        <end position="528"/>
    </location>
</feature>
<dbReference type="Gene3D" id="3.30.70.2450">
    <property type="match status" value="1"/>
</dbReference>
<dbReference type="Gene3D" id="3.50.50.60">
    <property type="entry name" value="FAD/NAD(P)-binding domain"/>
    <property type="match status" value="1"/>
</dbReference>
<dbReference type="Gene3D" id="3.40.30.120">
    <property type="match status" value="1"/>
</dbReference>
<evidence type="ECO:0000313" key="6">
    <source>
        <dbReference type="EMBL" id="RKN37182.1"/>
    </source>
</evidence>
<evidence type="ECO:0000256" key="3">
    <source>
        <dbReference type="ARBA" id="ARBA00022827"/>
    </source>
</evidence>